<dbReference type="GO" id="GO:0005737">
    <property type="term" value="C:cytoplasm"/>
    <property type="evidence" value="ECO:0007669"/>
    <property type="project" value="TreeGrafter"/>
</dbReference>
<dbReference type="InterPro" id="IPR008166">
    <property type="entry name" value="Glyco_transf_92"/>
</dbReference>
<dbReference type="EC" id="2.4.1.-" evidence="8"/>
<evidence type="ECO:0000256" key="8">
    <source>
        <dbReference type="RuleBase" id="RU366017"/>
    </source>
</evidence>
<dbReference type="InParanoid" id="E3MBV9"/>
<dbReference type="OMA" id="QSCWAKD"/>
<keyword evidence="5" id="KW-0812">Transmembrane</keyword>
<dbReference type="Proteomes" id="UP000008281">
    <property type="component" value="Unassembled WGS sequence"/>
</dbReference>
<accession>E3MBV9</accession>
<proteinExistence type="inferred from homology"/>
<dbReference type="eggNOG" id="KOG4735">
    <property type="taxonomic scope" value="Eukaryota"/>
</dbReference>
<dbReference type="PANTHER" id="PTHR21461">
    <property type="entry name" value="GLYCOSYLTRANSFERASE FAMILY 92 PROTEIN"/>
    <property type="match status" value="1"/>
</dbReference>
<evidence type="ECO:0000313" key="9">
    <source>
        <dbReference type="EMBL" id="EFO97647.1"/>
    </source>
</evidence>
<organism evidence="10">
    <name type="scientific">Caenorhabditis remanei</name>
    <name type="common">Caenorhabditis vulgaris</name>
    <dbReference type="NCBI Taxonomy" id="31234"/>
    <lineage>
        <taxon>Eukaryota</taxon>
        <taxon>Metazoa</taxon>
        <taxon>Ecdysozoa</taxon>
        <taxon>Nematoda</taxon>
        <taxon>Chromadorea</taxon>
        <taxon>Rhabditida</taxon>
        <taxon>Rhabditina</taxon>
        <taxon>Rhabditomorpha</taxon>
        <taxon>Rhabditoidea</taxon>
        <taxon>Rhabditidae</taxon>
        <taxon>Peloderinae</taxon>
        <taxon>Caenorhabditis</taxon>
    </lineage>
</organism>
<evidence type="ECO:0000256" key="2">
    <source>
        <dbReference type="ARBA" id="ARBA00007647"/>
    </source>
</evidence>
<name>E3MBV9_CAERE</name>
<dbReference type="OrthoDB" id="2526284at2759"/>
<dbReference type="GO" id="GO:0016757">
    <property type="term" value="F:glycosyltransferase activity"/>
    <property type="evidence" value="ECO:0007669"/>
    <property type="project" value="UniProtKB-UniRule"/>
</dbReference>
<dbReference type="GO" id="GO:0016020">
    <property type="term" value="C:membrane"/>
    <property type="evidence" value="ECO:0007669"/>
    <property type="project" value="UniProtKB-SubCell"/>
</dbReference>
<gene>
    <name evidence="9" type="ORF">CRE_15977</name>
</gene>
<keyword evidence="3 8" id="KW-0328">Glycosyltransferase</keyword>
<keyword evidence="6" id="KW-1133">Transmembrane helix</keyword>
<evidence type="ECO:0000256" key="6">
    <source>
        <dbReference type="ARBA" id="ARBA00022989"/>
    </source>
</evidence>
<dbReference type="FunCoup" id="E3MBV9">
    <property type="interactions" value="12"/>
</dbReference>
<dbReference type="PANTHER" id="PTHR21461:SF19">
    <property type="entry name" value="GLYCOSYLTRANSFERASE FAMILY 92 PROTEIN"/>
    <property type="match status" value="1"/>
</dbReference>
<evidence type="ECO:0000256" key="1">
    <source>
        <dbReference type="ARBA" id="ARBA00004167"/>
    </source>
</evidence>
<sequence>MSANFCYFFDLVKQSFNKVYNFQFPLTSKHPFVSGFIFSYSILSAVSFSIHFSQTSRFSMSKLISNKNFHFSAFHTIHAQPGRCNILSHILLRLLSISLLKVWMQFSGSISVRDMLVFSKIFYFSDCNFSKISALIQLPYFTNATEKSANISNSSDLPFHDPQNNIVPLTPRPPPSKDEVIDSGDDEVVGGENAMSYFRKLSGSTHDFLSGRSNTGQAMQVLAAYSYKDHFSASISIAKKIGSIAFCRYIGASGTEVVEPVESRVYPFFVVYCSRRNNVTMLGVTNDKSEQITAANSALLIRRKFKEYQHNVSFCLAPIYGKEPKWLHFVELVEHYKLQGVNKFFIYIREIGDYDKKMIDSYVKSGEVEIVNIPGTVSDVIAQQLMGVADCLLRSRTYSKWSIFADIDERLIMTDDRMTIDGFMRSITDESIGSVAFPQRWIMKREHIPEKFESDQQIIEKMPTRAWHETTSAALKGHPLCQEQVSCWGKDIVHNEKAIRMLVHEVVEFYPGFRELFLDPSIGYIRHYRDVKMQSWEANNVANLRKFGPFSNTTYPNSIGTKLLKNVLNRLHRVYD</sequence>
<evidence type="ECO:0000256" key="3">
    <source>
        <dbReference type="ARBA" id="ARBA00022676"/>
    </source>
</evidence>
<dbReference type="Pfam" id="PF01697">
    <property type="entry name" value="Glyco_transf_92"/>
    <property type="match status" value="1"/>
</dbReference>
<keyword evidence="7" id="KW-0472">Membrane</keyword>
<reference evidence="9" key="1">
    <citation type="submission" date="2007-07" db="EMBL/GenBank/DDBJ databases">
        <title>PCAP assembly of the Caenorhabditis remanei genome.</title>
        <authorList>
            <consortium name="The Caenorhabditis remanei Sequencing Consortium"/>
            <person name="Wilson R.K."/>
        </authorList>
    </citation>
    <scope>NUCLEOTIDE SEQUENCE [LARGE SCALE GENOMIC DNA]</scope>
    <source>
        <strain evidence="9">PB4641</strain>
    </source>
</reference>
<comment type="subcellular location">
    <subcellularLocation>
        <location evidence="1">Membrane</location>
        <topology evidence="1">Single-pass membrane protein</topology>
    </subcellularLocation>
</comment>
<evidence type="ECO:0000256" key="7">
    <source>
        <dbReference type="ARBA" id="ARBA00023136"/>
    </source>
</evidence>
<evidence type="ECO:0000313" key="10">
    <source>
        <dbReference type="Proteomes" id="UP000008281"/>
    </source>
</evidence>
<protein>
    <recommendedName>
        <fullName evidence="8">Glycosyltransferase family 92 protein</fullName>
        <ecNumber evidence="8">2.4.1.-</ecNumber>
    </recommendedName>
</protein>
<comment type="similarity">
    <text evidence="2 8">Belongs to the glycosyltransferase 92 family.</text>
</comment>
<evidence type="ECO:0000256" key="4">
    <source>
        <dbReference type="ARBA" id="ARBA00022679"/>
    </source>
</evidence>
<keyword evidence="10" id="KW-1185">Reference proteome</keyword>
<dbReference type="HOGENOM" id="CLU_008031_4_1_1"/>
<dbReference type="AlphaFoldDB" id="E3MBV9"/>
<evidence type="ECO:0000256" key="5">
    <source>
        <dbReference type="ARBA" id="ARBA00022692"/>
    </source>
</evidence>
<dbReference type="EMBL" id="DS268433">
    <property type="protein sequence ID" value="EFO97647.1"/>
    <property type="molecule type" value="Genomic_DNA"/>
</dbReference>
<keyword evidence="4 8" id="KW-0808">Transferase</keyword>